<evidence type="ECO:0000313" key="3">
    <source>
        <dbReference type="Proteomes" id="UP000760860"/>
    </source>
</evidence>
<organism evidence="2 3">
    <name type="scientific">Phytophthora cactorum</name>
    <dbReference type="NCBI Taxonomy" id="29920"/>
    <lineage>
        <taxon>Eukaryota</taxon>
        <taxon>Sar</taxon>
        <taxon>Stramenopiles</taxon>
        <taxon>Oomycota</taxon>
        <taxon>Peronosporomycetes</taxon>
        <taxon>Peronosporales</taxon>
        <taxon>Peronosporaceae</taxon>
        <taxon>Phytophthora</taxon>
    </lineage>
</organism>
<accession>A0A8T1IR87</accession>
<dbReference type="VEuPathDB" id="FungiDB:PC110_g4583"/>
<name>A0A8T1IR87_9STRA</name>
<evidence type="ECO:0000313" key="2">
    <source>
        <dbReference type="EMBL" id="KAG3227560.1"/>
    </source>
</evidence>
<protein>
    <submittedName>
        <fullName evidence="2">Uncharacterized protein</fullName>
    </submittedName>
</protein>
<sequence length="303" mass="33976">MEALCERVLALVPPEELQTASNLVLQEEFLAVDEAANDVLSAFAKLEEVRSAVSKLEQDCASGRGSCSSLLATIESTIAVQRQLEKRLRKIAANASVNVTLDERKRKRKHEDDNQHFKKSSIGSTDSVAATQNGEGPKSEAQVEASDHPLLQLETKDLSPTPRVSESKRSLHARNEVDATTRRRKMEVKPPRYYMDRVKEVDALPPKERILCIPYLLRELTVSLAEDNSYGQRFRFTSYLKDMLRWITQTSGQREQLDMFLDFTESVKSFAAKLPDSAQTVGFVRLTVQLTDVVHGKPGGRSD</sequence>
<comment type="caution">
    <text evidence="2">The sequence shown here is derived from an EMBL/GenBank/DDBJ whole genome shotgun (WGS) entry which is preliminary data.</text>
</comment>
<reference evidence="2" key="1">
    <citation type="submission" date="2018-05" db="EMBL/GenBank/DDBJ databases">
        <title>Effector identification in a new, highly contiguous assembly of the strawberry crown rot pathogen Phytophthora cactorum.</title>
        <authorList>
            <person name="Armitage A.D."/>
            <person name="Nellist C.F."/>
            <person name="Bates H."/>
            <person name="Vickerstaff R.J."/>
            <person name="Harrison R.J."/>
        </authorList>
    </citation>
    <scope>NUCLEOTIDE SEQUENCE</scope>
    <source>
        <strain evidence="2">P421</strain>
    </source>
</reference>
<dbReference type="EMBL" id="RCMV01000032">
    <property type="protein sequence ID" value="KAG3227560.1"/>
    <property type="molecule type" value="Genomic_DNA"/>
</dbReference>
<dbReference type="Proteomes" id="UP000760860">
    <property type="component" value="Unassembled WGS sequence"/>
</dbReference>
<dbReference type="AlphaFoldDB" id="A0A8T1IR87"/>
<gene>
    <name evidence="2" type="ORF">PC129_g1899</name>
</gene>
<evidence type="ECO:0000256" key="1">
    <source>
        <dbReference type="SAM" id="MobiDB-lite"/>
    </source>
</evidence>
<feature type="compositionally biased region" description="Basic and acidic residues" evidence="1">
    <location>
        <begin position="165"/>
        <end position="181"/>
    </location>
</feature>
<feature type="compositionally biased region" description="Polar residues" evidence="1">
    <location>
        <begin position="121"/>
        <end position="134"/>
    </location>
</feature>
<proteinExistence type="predicted"/>
<feature type="region of interest" description="Disordered" evidence="1">
    <location>
        <begin position="102"/>
        <end position="181"/>
    </location>
</feature>